<feature type="transmembrane region" description="Helical" evidence="7">
    <location>
        <begin position="320"/>
        <end position="353"/>
    </location>
</feature>
<organism evidence="10 11">
    <name type="scientific">Candidatus Woesebacteria bacterium GW2011_GWA1_37_8</name>
    <dbReference type="NCBI Taxonomy" id="1618546"/>
    <lineage>
        <taxon>Bacteria</taxon>
        <taxon>Candidatus Woeseibacteriota</taxon>
    </lineage>
</organism>
<evidence type="ECO:0000313" key="11">
    <source>
        <dbReference type="Proteomes" id="UP000034603"/>
    </source>
</evidence>
<evidence type="ECO:0000256" key="7">
    <source>
        <dbReference type="SAM" id="Phobius"/>
    </source>
</evidence>
<protein>
    <recommendedName>
        <fullName evidence="12">ABC transporter, permease protein</fullName>
    </recommendedName>
</protein>
<evidence type="ECO:0000256" key="6">
    <source>
        <dbReference type="ARBA" id="ARBA00038076"/>
    </source>
</evidence>
<comment type="similarity">
    <text evidence="6">Belongs to the ABC-4 integral membrane protein family.</text>
</comment>
<evidence type="ECO:0000256" key="3">
    <source>
        <dbReference type="ARBA" id="ARBA00022692"/>
    </source>
</evidence>
<comment type="subcellular location">
    <subcellularLocation>
        <location evidence="1">Cell membrane</location>
        <topology evidence="1">Multi-pass membrane protein</topology>
    </subcellularLocation>
</comment>
<keyword evidence="5 7" id="KW-0472">Membrane</keyword>
<dbReference type="InterPro" id="IPR050250">
    <property type="entry name" value="Macrolide_Exporter_MacB"/>
</dbReference>
<evidence type="ECO:0000313" key="10">
    <source>
        <dbReference type="EMBL" id="KKQ43151.1"/>
    </source>
</evidence>
<evidence type="ECO:0000256" key="5">
    <source>
        <dbReference type="ARBA" id="ARBA00023136"/>
    </source>
</evidence>
<name>A0A0G0KRC4_9BACT</name>
<comment type="caution">
    <text evidence="10">The sequence shown here is derived from an EMBL/GenBank/DDBJ whole genome shotgun (WGS) entry which is preliminary data.</text>
</comment>
<feature type="transmembrane region" description="Helical" evidence="7">
    <location>
        <begin position="275"/>
        <end position="299"/>
    </location>
</feature>
<dbReference type="EMBL" id="LBTR01000053">
    <property type="protein sequence ID" value="KKQ43151.1"/>
    <property type="molecule type" value="Genomic_DNA"/>
</dbReference>
<evidence type="ECO:0000256" key="2">
    <source>
        <dbReference type="ARBA" id="ARBA00022475"/>
    </source>
</evidence>
<reference evidence="10 11" key="1">
    <citation type="journal article" date="2015" name="Nature">
        <title>rRNA introns, odd ribosomes, and small enigmatic genomes across a large radiation of phyla.</title>
        <authorList>
            <person name="Brown C.T."/>
            <person name="Hug L.A."/>
            <person name="Thomas B.C."/>
            <person name="Sharon I."/>
            <person name="Castelle C.J."/>
            <person name="Singh A."/>
            <person name="Wilkins M.J."/>
            <person name="Williams K.H."/>
            <person name="Banfield J.F."/>
        </authorList>
    </citation>
    <scope>NUCLEOTIDE SEQUENCE [LARGE SCALE GENOMIC DNA]</scope>
</reference>
<dbReference type="AlphaFoldDB" id="A0A0G0KRC4"/>
<feature type="domain" description="ABC3 transporter permease C-terminal" evidence="8">
    <location>
        <begin position="281"/>
        <end position="393"/>
    </location>
</feature>
<feature type="transmembrane region" description="Helical" evidence="7">
    <location>
        <begin position="21"/>
        <end position="45"/>
    </location>
</feature>
<proteinExistence type="inferred from homology"/>
<dbReference type="PANTHER" id="PTHR30572:SF4">
    <property type="entry name" value="ABC TRANSPORTER PERMEASE YTRF"/>
    <property type="match status" value="1"/>
</dbReference>
<dbReference type="Pfam" id="PF02687">
    <property type="entry name" value="FtsX"/>
    <property type="match status" value="1"/>
</dbReference>
<accession>A0A0G0KRC4</accession>
<dbReference type="Pfam" id="PF12704">
    <property type="entry name" value="MacB_PCD"/>
    <property type="match status" value="1"/>
</dbReference>
<feature type="transmembrane region" description="Helical" evidence="7">
    <location>
        <begin position="359"/>
        <end position="382"/>
    </location>
</feature>
<evidence type="ECO:0000256" key="4">
    <source>
        <dbReference type="ARBA" id="ARBA00022989"/>
    </source>
</evidence>
<feature type="domain" description="MacB-like periplasmic core" evidence="9">
    <location>
        <begin position="24"/>
        <end position="240"/>
    </location>
</feature>
<dbReference type="InterPro" id="IPR025857">
    <property type="entry name" value="MacB_PCD"/>
</dbReference>
<keyword evidence="4 7" id="KW-1133">Transmembrane helix</keyword>
<dbReference type="GO" id="GO:0005886">
    <property type="term" value="C:plasma membrane"/>
    <property type="evidence" value="ECO:0007669"/>
    <property type="project" value="UniProtKB-SubCell"/>
</dbReference>
<keyword evidence="3 7" id="KW-0812">Transmembrane</keyword>
<evidence type="ECO:0000259" key="9">
    <source>
        <dbReference type="Pfam" id="PF12704"/>
    </source>
</evidence>
<dbReference type="Proteomes" id="UP000034603">
    <property type="component" value="Unassembled WGS sequence"/>
</dbReference>
<evidence type="ECO:0000259" key="8">
    <source>
        <dbReference type="Pfam" id="PF02687"/>
    </source>
</evidence>
<keyword evidence="2" id="KW-1003">Cell membrane</keyword>
<dbReference type="GO" id="GO:0022857">
    <property type="term" value="F:transmembrane transporter activity"/>
    <property type="evidence" value="ECO:0007669"/>
    <property type="project" value="TreeGrafter"/>
</dbReference>
<evidence type="ECO:0000256" key="1">
    <source>
        <dbReference type="ARBA" id="ARBA00004651"/>
    </source>
</evidence>
<evidence type="ECO:0008006" key="12">
    <source>
        <dbReference type="Google" id="ProtNLM"/>
    </source>
</evidence>
<dbReference type="PANTHER" id="PTHR30572">
    <property type="entry name" value="MEMBRANE COMPONENT OF TRANSPORTER-RELATED"/>
    <property type="match status" value="1"/>
</dbReference>
<dbReference type="InterPro" id="IPR003838">
    <property type="entry name" value="ABC3_permease_C"/>
</dbReference>
<sequence length="400" mass="43107">MTSNFLLKLLGLSWKSLQANAFRSFLTTLGIMIGTTTIIIVVALGEGAKRDIEAQYSNMSVTTILVNAPATGGEASKLSVDDIPPVKTIATVADAVPMLTGKVNVSTNDATTNFSVVGTYPEFMRVANLTLVGGEFFNQEDEDNHTKVAVLGATVAEELYGIRDPKVIGEMVTLGKKEFEIIGVADYKGGAFGPVTIDESVFTPYSSSYRYVLGKNGKFSFNVNATSVEVLPATMDDLTQVLRESHNIGPGGTEDFRLRDMGATVASAQSSSQTMALLLGSVGFIVLLVGGIGIMNIMYVTVSERTKEIGIRKAIGAKDVYILTQFLFEAFILTLVGFFVGAVIAVGIYYLLLSFDLKIIFVWWSIPLSFIITFTVGMFFGYAPAKKAASLDPIDALRYE</sequence>
<gene>
    <name evidence="10" type="ORF">US62_C0053G0002</name>
</gene>